<name>A0A8S0V2L8_OLEEU</name>
<comment type="similarity">
    <text evidence="2">Belongs to the LAZY family.</text>
</comment>
<accession>A0A8S0V2L8</accession>
<dbReference type="PANTHER" id="PTHR34045">
    <property type="entry name" value="OS03G0406300 PROTEIN"/>
    <property type="match status" value="1"/>
</dbReference>
<evidence type="ECO:0000256" key="1">
    <source>
        <dbReference type="ARBA" id="ARBA00022604"/>
    </source>
</evidence>
<dbReference type="Proteomes" id="UP000594638">
    <property type="component" value="Unassembled WGS sequence"/>
</dbReference>
<evidence type="ECO:0000256" key="2">
    <source>
        <dbReference type="ARBA" id="ARBA00024198"/>
    </source>
</evidence>
<evidence type="ECO:0000313" key="3">
    <source>
        <dbReference type="EMBL" id="CAA3025260.1"/>
    </source>
</evidence>
<keyword evidence="4" id="KW-1185">Reference proteome</keyword>
<dbReference type="GO" id="GO:0040008">
    <property type="term" value="P:regulation of growth"/>
    <property type="evidence" value="ECO:0007669"/>
    <property type="project" value="InterPro"/>
</dbReference>
<proteinExistence type="inferred from homology"/>
<reference evidence="3 4" key="1">
    <citation type="submission" date="2019-12" db="EMBL/GenBank/DDBJ databases">
        <authorList>
            <person name="Alioto T."/>
            <person name="Alioto T."/>
            <person name="Gomez Garrido J."/>
        </authorList>
    </citation>
    <scope>NUCLEOTIDE SEQUENCE [LARGE SCALE GENOMIC DNA]</scope>
</reference>
<dbReference type="InterPro" id="IPR044683">
    <property type="entry name" value="LAZY"/>
</dbReference>
<organism evidence="3 4">
    <name type="scientific">Olea europaea subsp. europaea</name>
    <dbReference type="NCBI Taxonomy" id="158383"/>
    <lineage>
        <taxon>Eukaryota</taxon>
        <taxon>Viridiplantae</taxon>
        <taxon>Streptophyta</taxon>
        <taxon>Embryophyta</taxon>
        <taxon>Tracheophyta</taxon>
        <taxon>Spermatophyta</taxon>
        <taxon>Magnoliopsida</taxon>
        <taxon>eudicotyledons</taxon>
        <taxon>Gunneridae</taxon>
        <taxon>Pentapetalae</taxon>
        <taxon>asterids</taxon>
        <taxon>lamiids</taxon>
        <taxon>Lamiales</taxon>
        <taxon>Oleaceae</taxon>
        <taxon>Oleeae</taxon>
        <taxon>Olea</taxon>
    </lineage>
</organism>
<dbReference type="PANTHER" id="PTHR34045:SF3">
    <property type="entry name" value="PROTEIN LAZY 4"/>
    <property type="match status" value="1"/>
</dbReference>
<comment type="caution">
    <text evidence="3">The sequence shown here is derived from an EMBL/GenBank/DDBJ whole genome shotgun (WGS) entry which is preliminary data.</text>
</comment>
<protein>
    <submittedName>
        <fullName evidence="3">Uncharacterized protein</fullName>
    </submittedName>
</protein>
<dbReference type="Gramene" id="OE9A050108T1">
    <property type="protein sequence ID" value="OE9A050108C1"/>
    <property type="gene ID" value="OE9A050108"/>
</dbReference>
<dbReference type="EMBL" id="CACTIH010009129">
    <property type="protein sequence ID" value="CAA3025260.1"/>
    <property type="molecule type" value="Genomic_DNA"/>
</dbReference>
<dbReference type="GO" id="GO:0009630">
    <property type="term" value="P:gravitropism"/>
    <property type="evidence" value="ECO:0007669"/>
    <property type="project" value="InterPro"/>
</dbReference>
<gene>
    <name evidence="3" type="ORF">OLEA9_A050108</name>
</gene>
<sequence length="226" mass="26159">MFVSGKLAYNKQDPKEEFSDWSQGLLAIGTFGNTDLTRKQESQTVQNPELEEFTPEDFGKLQSELTELLSKKQAEEQISDLSLDRFLNCPSISNRYGTNSDDKDEELERTIRKFLGRYKDVRENKKTTIGKKSVSFLLKKMFVCTSGSVPNPGLRDTFHESRMEKLMRTILTNKIYPQKSSRASSMKKYIDDRHSLNAETEDEMFEKGRDGHKWVKTDSEYIVLEI</sequence>
<dbReference type="OrthoDB" id="1729737at2759"/>
<evidence type="ECO:0000313" key="4">
    <source>
        <dbReference type="Proteomes" id="UP000594638"/>
    </source>
</evidence>
<dbReference type="AlphaFoldDB" id="A0A8S0V2L8"/>
<keyword evidence="1" id="KW-0341">Growth regulation</keyword>